<keyword evidence="4" id="KW-0804">Transcription</keyword>
<dbReference type="CDD" id="cd12148">
    <property type="entry name" value="fungal_TF_MHR"/>
    <property type="match status" value="1"/>
</dbReference>
<accession>A0AAE0TYU1</accession>
<feature type="domain" description="Zn(2)-C6 fungal-type" evidence="7">
    <location>
        <begin position="185"/>
        <end position="219"/>
    </location>
</feature>
<dbReference type="AlphaFoldDB" id="A0AAE0TYU1"/>
<sequence length="840" mass="93267">MGHQVDQTEHHGLPALQDHQVHQGHQEQPEQLRQHVQHEHHDLHELQELQDASSPDHHHSRPSVSVEELQLAAQLTQGLAPMMAAAQNHVQEPDMSHEGHGGQDQEEPNLQEQLQAELQNHDHELQNVMPHDEQQSQAHPLYVQQQHPPPPPPLPQHIPMDHLGHQQYQLQDGTPPRKRSKVSRACDECRRKKIKCDAQSEGTEQPCSNCRRSNANCLFSRVPQKRGPSKGYIKELADRLNTIEGKLVASSREGLEAALNRASGDAFQFPMPGDESRKRPFASISNDGFPSPTPDQTPSGAPEIKPIRPYIPPNYRGSYSVNDLAPRLPKTPELPEDNEGAQQPPPDATLMDRISDDFMTANGLPQDGLPQVQSLHQDDEVRDIEDSVFECYLSVIHPIFPFLASTKERVRLVLSQCPPILQNAFCSALMAMLDPYLPASTSQVNEMYPSAGRLLSDWELGPRTRSKAVNLLHFQTLLMMIIETDNQGVGAVKGLMDGPPKSAILGKAIGLGFWMKLHRCVPEPVPDPELDLDSEENIGLRAWWTLIALDRWNGLGTATPGFIDNGVVVIQPGLKHIVGETVYILTRLAYIIGQLTRDAIDTPTNLGPETYRARMRMTDMIMDDVRSQFPFNSTESDQPILHLAYWHTRLLSDILLGPLGLDSVLKDCQHIVHILTTNIKLQSPLNHHFISLATLTLLELVKDKYCHEEATKVVKHILDFGIAPSPWNYAVREKITENSRLLTDSEPPSLNLQHLANLAAAVDVPVSPTTTAAVSNSVNGPSIVDASQLRDADPSTAFKQDGTDNLGAAGNHVISGESQDICDPGSFLREGYLTCFHEAF</sequence>
<gene>
    <name evidence="8" type="ORF">B0T24DRAFT_518199</name>
</gene>
<feature type="region of interest" description="Disordered" evidence="6">
    <location>
        <begin position="265"/>
        <end position="348"/>
    </location>
</feature>
<keyword evidence="9" id="KW-1185">Reference proteome</keyword>
<dbReference type="EMBL" id="JAULSN010000001">
    <property type="protein sequence ID" value="KAK3384561.1"/>
    <property type="molecule type" value="Genomic_DNA"/>
</dbReference>
<feature type="compositionally biased region" description="Basic and acidic residues" evidence="6">
    <location>
        <begin position="19"/>
        <end position="41"/>
    </location>
</feature>
<feature type="region of interest" description="Disordered" evidence="6">
    <location>
        <begin position="1"/>
        <end position="41"/>
    </location>
</feature>
<organism evidence="8 9">
    <name type="scientific">Lasiosphaeria ovina</name>
    <dbReference type="NCBI Taxonomy" id="92902"/>
    <lineage>
        <taxon>Eukaryota</taxon>
        <taxon>Fungi</taxon>
        <taxon>Dikarya</taxon>
        <taxon>Ascomycota</taxon>
        <taxon>Pezizomycotina</taxon>
        <taxon>Sordariomycetes</taxon>
        <taxon>Sordariomycetidae</taxon>
        <taxon>Sordariales</taxon>
        <taxon>Lasiosphaeriaceae</taxon>
        <taxon>Lasiosphaeria</taxon>
    </lineage>
</organism>
<dbReference type="PROSITE" id="PS00463">
    <property type="entry name" value="ZN2_CY6_FUNGAL_1"/>
    <property type="match status" value="1"/>
</dbReference>
<reference evidence="8" key="2">
    <citation type="submission" date="2023-06" db="EMBL/GenBank/DDBJ databases">
        <authorList>
            <consortium name="Lawrence Berkeley National Laboratory"/>
            <person name="Haridas S."/>
            <person name="Hensen N."/>
            <person name="Bonometti L."/>
            <person name="Westerberg I."/>
            <person name="Brannstrom I.O."/>
            <person name="Guillou S."/>
            <person name="Cros-Aarteil S."/>
            <person name="Calhoun S."/>
            <person name="Kuo A."/>
            <person name="Mondo S."/>
            <person name="Pangilinan J."/>
            <person name="Riley R."/>
            <person name="Labutti K."/>
            <person name="Andreopoulos B."/>
            <person name="Lipzen A."/>
            <person name="Chen C."/>
            <person name="Yanf M."/>
            <person name="Daum C."/>
            <person name="Ng V."/>
            <person name="Clum A."/>
            <person name="Steindorff A."/>
            <person name="Ohm R."/>
            <person name="Martin F."/>
            <person name="Silar P."/>
            <person name="Natvig D."/>
            <person name="Lalanne C."/>
            <person name="Gautier V."/>
            <person name="Ament-Velasquez S.L."/>
            <person name="Kruys A."/>
            <person name="Hutchinson M.I."/>
            <person name="Powell A.J."/>
            <person name="Barry K."/>
            <person name="Miller A.N."/>
            <person name="Grigoriev I.V."/>
            <person name="Debuchy R."/>
            <person name="Gladieux P."/>
            <person name="Thoren M.H."/>
            <person name="Johannesson H."/>
        </authorList>
    </citation>
    <scope>NUCLEOTIDE SEQUENCE</scope>
    <source>
        <strain evidence="8">CBS 958.72</strain>
    </source>
</reference>
<evidence type="ECO:0000259" key="7">
    <source>
        <dbReference type="PROSITE" id="PS50048"/>
    </source>
</evidence>
<dbReference type="InterPro" id="IPR001138">
    <property type="entry name" value="Zn2Cys6_DnaBD"/>
</dbReference>
<feature type="compositionally biased region" description="Pro residues" evidence="6">
    <location>
        <begin position="147"/>
        <end position="156"/>
    </location>
</feature>
<protein>
    <recommendedName>
        <fullName evidence="7">Zn(2)-C6 fungal-type domain-containing protein</fullName>
    </recommendedName>
</protein>
<evidence type="ECO:0000256" key="1">
    <source>
        <dbReference type="ARBA" id="ARBA00022723"/>
    </source>
</evidence>
<proteinExistence type="predicted"/>
<dbReference type="InterPro" id="IPR036864">
    <property type="entry name" value="Zn2-C6_fun-type_DNA-bd_sf"/>
</dbReference>
<dbReference type="PROSITE" id="PS50048">
    <property type="entry name" value="ZN2_CY6_FUNGAL_2"/>
    <property type="match status" value="1"/>
</dbReference>
<dbReference type="Gene3D" id="4.10.240.10">
    <property type="entry name" value="Zn(2)-C6 fungal-type DNA-binding domain"/>
    <property type="match status" value="1"/>
</dbReference>
<dbReference type="Proteomes" id="UP001287356">
    <property type="component" value="Unassembled WGS sequence"/>
</dbReference>
<feature type="region of interest" description="Disordered" evidence="6">
    <location>
        <begin position="130"/>
        <end position="160"/>
    </location>
</feature>
<feature type="compositionally biased region" description="Polar residues" evidence="6">
    <location>
        <begin position="283"/>
        <end position="299"/>
    </location>
</feature>
<reference evidence="8" key="1">
    <citation type="journal article" date="2023" name="Mol. Phylogenet. Evol.">
        <title>Genome-scale phylogeny and comparative genomics of the fungal order Sordariales.</title>
        <authorList>
            <person name="Hensen N."/>
            <person name="Bonometti L."/>
            <person name="Westerberg I."/>
            <person name="Brannstrom I.O."/>
            <person name="Guillou S."/>
            <person name="Cros-Aarteil S."/>
            <person name="Calhoun S."/>
            <person name="Haridas S."/>
            <person name="Kuo A."/>
            <person name="Mondo S."/>
            <person name="Pangilinan J."/>
            <person name="Riley R."/>
            <person name="LaButti K."/>
            <person name="Andreopoulos B."/>
            <person name="Lipzen A."/>
            <person name="Chen C."/>
            <person name="Yan M."/>
            <person name="Daum C."/>
            <person name="Ng V."/>
            <person name="Clum A."/>
            <person name="Steindorff A."/>
            <person name="Ohm R.A."/>
            <person name="Martin F."/>
            <person name="Silar P."/>
            <person name="Natvig D.O."/>
            <person name="Lalanne C."/>
            <person name="Gautier V."/>
            <person name="Ament-Velasquez S.L."/>
            <person name="Kruys A."/>
            <person name="Hutchinson M.I."/>
            <person name="Powell A.J."/>
            <person name="Barry K."/>
            <person name="Miller A.N."/>
            <person name="Grigoriev I.V."/>
            <person name="Debuchy R."/>
            <person name="Gladieux P."/>
            <person name="Hiltunen Thoren M."/>
            <person name="Johannesson H."/>
        </authorList>
    </citation>
    <scope>NUCLEOTIDE SEQUENCE</scope>
    <source>
        <strain evidence="8">CBS 958.72</strain>
    </source>
</reference>
<keyword evidence="3" id="KW-0238">DNA-binding</keyword>
<dbReference type="SMART" id="SM00066">
    <property type="entry name" value="GAL4"/>
    <property type="match status" value="1"/>
</dbReference>
<evidence type="ECO:0000256" key="6">
    <source>
        <dbReference type="SAM" id="MobiDB-lite"/>
    </source>
</evidence>
<dbReference type="GO" id="GO:0008270">
    <property type="term" value="F:zinc ion binding"/>
    <property type="evidence" value="ECO:0007669"/>
    <property type="project" value="InterPro"/>
</dbReference>
<dbReference type="SUPFAM" id="SSF57701">
    <property type="entry name" value="Zn2/Cys6 DNA-binding domain"/>
    <property type="match status" value="1"/>
</dbReference>
<dbReference type="Pfam" id="PF00172">
    <property type="entry name" value="Zn_clus"/>
    <property type="match status" value="1"/>
</dbReference>
<name>A0AAE0TYU1_9PEZI</name>
<evidence type="ECO:0000256" key="4">
    <source>
        <dbReference type="ARBA" id="ARBA00023163"/>
    </source>
</evidence>
<dbReference type="CDD" id="cd00067">
    <property type="entry name" value="GAL4"/>
    <property type="match status" value="1"/>
</dbReference>
<dbReference type="InterPro" id="IPR050797">
    <property type="entry name" value="Carb_Metab_Trans_Reg"/>
</dbReference>
<dbReference type="GO" id="GO:0003677">
    <property type="term" value="F:DNA binding"/>
    <property type="evidence" value="ECO:0007669"/>
    <property type="project" value="UniProtKB-KW"/>
</dbReference>
<comment type="caution">
    <text evidence="8">The sequence shown here is derived from an EMBL/GenBank/DDBJ whole genome shotgun (WGS) entry which is preliminary data.</text>
</comment>
<dbReference type="PANTHER" id="PTHR31668:SF26">
    <property type="entry name" value="GLUCOSE TRANSPORT TRANSCRIPTION REGULATOR RGT1-RELATED"/>
    <property type="match status" value="1"/>
</dbReference>
<evidence type="ECO:0000256" key="2">
    <source>
        <dbReference type="ARBA" id="ARBA00023015"/>
    </source>
</evidence>
<dbReference type="GO" id="GO:0000981">
    <property type="term" value="F:DNA-binding transcription factor activity, RNA polymerase II-specific"/>
    <property type="evidence" value="ECO:0007669"/>
    <property type="project" value="InterPro"/>
</dbReference>
<feature type="compositionally biased region" description="Basic and acidic residues" evidence="6">
    <location>
        <begin position="1"/>
        <end position="12"/>
    </location>
</feature>
<keyword evidence="5" id="KW-0539">Nucleus</keyword>
<evidence type="ECO:0000256" key="3">
    <source>
        <dbReference type="ARBA" id="ARBA00023125"/>
    </source>
</evidence>
<evidence type="ECO:0000313" key="8">
    <source>
        <dbReference type="EMBL" id="KAK3384561.1"/>
    </source>
</evidence>
<evidence type="ECO:0000256" key="5">
    <source>
        <dbReference type="ARBA" id="ARBA00023242"/>
    </source>
</evidence>
<dbReference type="PANTHER" id="PTHR31668">
    <property type="entry name" value="GLUCOSE TRANSPORT TRANSCRIPTION REGULATOR RGT1-RELATED-RELATED"/>
    <property type="match status" value="1"/>
</dbReference>
<keyword evidence="1" id="KW-0479">Metal-binding</keyword>
<evidence type="ECO:0000313" key="9">
    <source>
        <dbReference type="Proteomes" id="UP001287356"/>
    </source>
</evidence>
<keyword evidence="2" id="KW-0805">Transcription regulation</keyword>